<name>A0A813Z7I4_9BILA</name>
<evidence type="ECO:0000313" key="3">
    <source>
        <dbReference type="EMBL" id="CAF0894951.1"/>
    </source>
</evidence>
<dbReference type="EMBL" id="CAJNOK010003052">
    <property type="protein sequence ID" value="CAF0885923.1"/>
    <property type="molecule type" value="Genomic_DNA"/>
</dbReference>
<dbReference type="AlphaFoldDB" id="A0A813Z7I4"/>
<evidence type="ECO:0000259" key="1">
    <source>
        <dbReference type="PROSITE" id="PS50172"/>
    </source>
</evidence>
<dbReference type="EMBL" id="CAJOBC010001441">
    <property type="protein sequence ID" value="CAF3678552.1"/>
    <property type="molecule type" value="Genomic_DNA"/>
</dbReference>
<evidence type="ECO:0000313" key="2">
    <source>
        <dbReference type="EMBL" id="CAF0885923.1"/>
    </source>
</evidence>
<dbReference type="Proteomes" id="UP000677228">
    <property type="component" value="Unassembled WGS sequence"/>
</dbReference>
<proteinExistence type="predicted"/>
<evidence type="ECO:0000313" key="6">
    <source>
        <dbReference type="Proteomes" id="UP000663829"/>
    </source>
</evidence>
<dbReference type="Proteomes" id="UP000682733">
    <property type="component" value="Unassembled WGS sequence"/>
</dbReference>
<evidence type="ECO:0000313" key="5">
    <source>
        <dbReference type="EMBL" id="CAF3678552.1"/>
    </source>
</evidence>
<dbReference type="Gene3D" id="3.40.50.10190">
    <property type="entry name" value="BRCT domain"/>
    <property type="match status" value="1"/>
</dbReference>
<comment type="caution">
    <text evidence="3">The sequence shown here is derived from an EMBL/GenBank/DDBJ whole genome shotgun (WGS) entry which is preliminary data.</text>
</comment>
<dbReference type="InterPro" id="IPR036420">
    <property type="entry name" value="BRCT_dom_sf"/>
</dbReference>
<protein>
    <recommendedName>
        <fullName evidence="1">BRCT domain-containing protein</fullName>
    </recommendedName>
</protein>
<keyword evidence="6" id="KW-1185">Reference proteome</keyword>
<organism evidence="3 6">
    <name type="scientific">Didymodactylos carnosus</name>
    <dbReference type="NCBI Taxonomy" id="1234261"/>
    <lineage>
        <taxon>Eukaryota</taxon>
        <taxon>Metazoa</taxon>
        <taxon>Spiralia</taxon>
        <taxon>Gnathifera</taxon>
        <taxon>Rotifera</taxon>
        <taxon>Eurotatoria</taxon>
        <taxon>Bdelloidea</taxon>
        <taxon>Philodinida</taxon>
        <taxon>Philodinidae</taxon>
        <taxon>Didymodactylos</taxon>
    </lineage>
</organism>
<gene>
    <name evidence="3" type="ORF">GPM918_LOCUS8324</name>
    <name evidence="2" type="ORF">OVA965_LOCUS8869</name>
    <name evidence="5" type="ORF">SRO942_LOCUS8328</name>
    <name evidence="4" type="ORF">TMI583_LOCUS8865</name>
</gene>
<accession>A0A813Z7I4</accession>
<dbReference type="EMBL" id="CAJOBA010003053">
    <property type="protein sequence ID" value="CAF3668886.1"/>
    <property type="molecule type" value="Genomic_DNA"/>
</dbReference>
<dbReference type="InterPro" id="IPR001357">
    <property type="entry name" value="BRCT_dom"/>
</dbReference>
<dbReference type="EMBL" id="CAJNOQ010001440">
    <property type="protein sequence ID" value="CAF0894951.1"/>
    <property type="molecule type" value="Genomic_DNA"/>
</dbReference>
<dbReference type="PROSITE" id="PS50172">
    <property type="entry name" value="BRCT"/>
    <property type="match status" value="1"/>
</dbReference>
<dbReference type="Proteomes" id="UP000663829">
    <property type="component" value="Unassembled WGS sequence"/>
</dbReference>
<evidence type="ECO:0000313" key="4">
    <source>
        <dbReference type="EMBL" id="CAF3668886.1"/>
    </source>
</evidence>
<dbReference type="Proteomes" id="UP000681722">
    <property type="component" value="Unassembled WGS sequence"/>
</dbReference>
<reference evidence="3" key="1">
    <citation type="submission" date="2021-02" db="EMBL/GenBank/DDBJ databases">
        <authorList>
            <person name="Nowell W R."/>
        </authorList>
    </citation>
    <scope>NUCLEOTIDE SEQUENCE</scope>
</reference>
<feature type="domain" description="BRCT" evidence="1">
    <location>
        <begin position="259"/>
        <end position="355"/>
    </location>
</feature>
<sequence>MNSIPSDLASFQAFLSTKYPLSFKVSRHLQLINLKKLNENVRTQSEDSNKETVNNNVESTCKQTTINSNNVRQRNNFNVPDTLVMPEDIESFAESYGINQSQDLVDFSQIKDNTTNDFIIKDEASQQFLPLSRNQMDERNAQMNNVTATTYNDDTQDDAVIIPDSDEEETQDIDDEKLCNISYLSKTPLKRVQNSNLSDDAVLSPIITSTTRNSTANLSLNFSQTSVDSQTRTCVKNGLDLIGCSESVGEGLIILNEDDTNALLDGYEIMFIGQFDLYQYSKERLMELCIEYGGKVINEKITRPFLILCGILKDKSSITKMKELAKCTSMRPLKVTWLIDSINQKQLLPRENYDMRCFSKN</sequence>
<dbReference type="SUPFAM" id="SSF52113">
    <property type="entry name" value="BRCT domain"/>
    <property type="match status" value="1"/>
</dbReference>